<dbReference type="AlphaFoldDB" id="A0A1M5CJR0"/>
<gene>
    <name evidence="2" type="ORF">SAMN05444483_101553</name>
</gene>
<name>A0A1M5CJR0_SALEC</name>
<reference evidence="3" key="1">
    <citation type="submission" date="2016-11" db="EMBL/GenBank/DDBJ databases">
        <authorList>
            <person name="Varghese N."/>
            <person name="Submissions S."/>
        </authorList>
    </citation>
    <scope>NUCLEOTIDE SEQUENCE [LARGE SCALE GENOMIC DNA]</scope>
    <source>
        <strain evidence="3">DSM 24579</strain>
    </source>
</reference>
<accession>A0A1M5CJR0</accession>
<dbReference type="Proteomes" id="UP000183945">
    <property type="component" value="Unassembled WGS sequence"/>
</dbReference>
<evidence type="ECO:0008006" key="4">
    <source>
        <dbReference type="Google" id="ProtNLM"/>
    </source>
</evidence>
<dbReference type="EMBL" id="FQVT01000001">
    <property type="protein sequence ID" value="SHF54926.1"/>
    <property type="molecule type" value="Genomic_DNA"/>
</dbReference>
<keyword evidence="1" id="KW-0732">Signal</keyword>
<dbReference type="InterPro" id="IPR025514">
    <property type="entry name" value="DUF4402"/>
</dbReference>
<organism evidence="2 3">
    <name type="scientific">Salegentibacter echinorum</name>
    <dbReference type="NCBI Taxonomy" id="1073325"/>
    <lineage>
        <taxon>Bacteria</taxon>
        <taxon>Pseudomonadati</taxon>
        <taxon>Bacteroidota</taxon>
        <taxon>Flavobacteriia</taxon>
        <taxon>Flavobacteriales</taxon>
        <taxon>Flavobacteriaceae</taxon>
        <taxon>Salegentibacter</taxon>
    </lineage>
</organism>
<dbReference type="OrthoDB" id="598336at2"/>
<dbReference type="Pfam" id="PF14352">
    <property type="entry name" value="DUF4402"/>
    <property type="match status" value="1"/>
</dbReference>
<keyword evidence="3" id="KW-1185">Reference proteome</keyword>
<sequence length="162" mass="16282">MKKFTFILFALIAGTTFAQDEAKATATANAAADIVSPIGISAQQDLNFGKVANNTAGTVVVATDGTISASTLSQIGSTSPAAASFNATAANGFNYTIALPSSVTLSNGTEKITVDNFNHDAGASSQGTGSTQTIGVGATLNVAAEQATGNYKGKFDVTVTYE</sequence>
<evidence type="ECO:0000313" key="3">
    <source>
        <dbReference type="Proteomes" id="UP000183945"/>
    </source>
</evidence>
<evidence type="ECO:0000256" key="1">
    <source>
        <dbReference type="SAM" id="SignalP"/>
    </source>
</evidence>
<dbReference type="RefSeq" id="WP_072876433.1">
    <property type="nucleotide sequence ID" value="NZ_FQVT01000001.1"/>
</dbReference>
<evidence type="ECO:0000313" key="2">
    <source>
        <dbReference type="EMBL" id="SHF54926.1"/>
    </source>
</evidence>
<proteinExistence type="predicted"/>
<dbReference type="STRING" id="1073325.SAMN05444483_101553"/>
<feature type="chain" id="PRO_5009909320" description="DUF4402 domain-containing protein" evidence="1">
    <location>
        <begin position="19"/>
        <end position="162"/>
    </location>
</feature>
<protein>
    <recommendedName>
        <fullName evidence="4">DUF4402 domain-containing protein</fullName>
    </recommendedName>
</protein>
<feature type="signal peptide" evidence="1">
    <location>
        <begin position="1"/>
        <end position="18"/>
    </location>
</feature>